<dbReference type="GO" id="GO:0006355">
    <property type="term" value="P:regulation of DNA-templated transcription"/>
    <property type="evidence" value="ECO:0007669"/>
    <property type="project" value="InterPro"/>
</dbReference>
<dbReference type="PRINTS" id="PR00038">
    <property type="entry name" value="HTHLUXR"/>
</dbReference>
<evidence type="ECO:0000256" key="2">
    <source>
        <dbReference type="ARBA" id="ARBA00023015"/>
    </source>
</evidence>
<evidence type="ECO:0000313" key="7">
    <source>
        <dbReference type="EMBL" id="OIR15810.1"/>
    </source>
</evidence>
<dbReference type="PROSITE" id="PS50110">
    <property type="entry name" value="RESPONSE_REGULATORY"/>
    <property type="match status" value="1"/>
</dbReference>
<dbReference type="InterPro" id="IPR000792">
    <property type="entry name" value="Tscrpt_reg_LuxR_C"/>
</dbReference>
<organism evidence="7">
    <name type="scientific">mine drainage metagenome</name>
    <dbReference type="NCBI Taxonomy" id="410659"/>
    <lineage>
        <taxon>unclassified sequences</taxon>
        <taxon>metagenomes</taxon>
        <taxon>ecological metagenomes</taxon>
    </lineage>
</organism>
<dbReference type="CDD" id="cd06170">
    <property type="entry name" value="LuxR_C_like"/>
    <property type="match status" value="1"/>
</dbReference>
<evidence type="ECO:0000256" key="3">
    <source>
        <dbReference type="ARBA" id="ARBA00023125"/>
    </source>
</evidence>
<keyword evidence="4" id="KW-0804">Transcription</keyword>
<dbReference type="SMART" id="SM00448">
    <property type="entry name" value="REC"/>
    <property type="match status" value="1"/>
</dbReference>
<sequence>MIKILIAEDHAIVRNGLRQIFSDTGDLEVVGEATNGSEALELARKFDFDLLLLDMTMPGVTGPELIKRLLAEHPSMKILVLSMNNESQSVNRALKAGASGYVTKDSDQTVLLAAIRKVATGQKFIDPALVEAMVFDNATGEESRHSVLSDRELQVLQMLASGLNPGEIAESLFLSAKTVSTHKANLMQKLGIDNNADLVRYAIKHGLARE</sequence>
<keyword evidence="2" id="KW-0805">Transcription regulation</keyword>
<accession>A0A1J5T4M0</accession>
<dbReference type="InterPro" id="IPR058245">
    <property type="entry name" value="NreC/VraR/RcsB-like_REC"/>
</dbReference>
<dbReference type="InterPro" id="IPR001789">
    <property type="entry name" value="Sig_transdc_resp-reg_receiver"/>
</dbReference>
<dbReference type="InterPro" id="IPR016032">
    <property type="entry name" value="Sig_transdc_resp-reg_C-effctor"/>
</dbReference>
<dbReference type="PANTHER" id="PTHR43214">
    <property type="entry name" value="TWO-COMPONENT RESPONSE REGULATOR"/>
    <property type="match status" value="1"/>
</dbReference>
<feature type="domain" description="HTH luxR-type" evidence="5">
    <location>
        <begin position="141"/>
        <end position="206"/>
    </location>
</feature>
<dbReference type="SUPFAM" id="SSF46894">
    <property type="entry name" value="C-terminal effector domain of the bipartite response regulators"/>
    <property type="match status" value="1"/>
</dbReference>
<dbReference type="GO" id="GO:0003677">
    <property type="term" value="F:DNA binding"/>
    <property type="evidence" value="ECO:0007669"/>
    <property type="project" value="UniProtKB-KW"/>
</dbReference>
<dbReference type="AlphaFoldDB" id="A0A1J5T4M0"/>
<comment type="caution">
    <text evidence="7">The sequence shown here is derived from an EMBL/GenBank/DDBJ whole genome shotgun (WGS) entry which is preliminary data.</text>
</comment>
<proteinExistence type="predicted"/>
<dbReference type="Pfam" id="PF00072">
    <property type="entry name" value="Response_reg"/>
    <property type="match status" value="1"/>
</dbReference>
<evidence type="ECO:0000256" key="4">
    <source>
        <dbReference type="ARBA" id="ARBA00023163"/>
    </source>
</evidence>
<evidence type="ECO:0000256" key="1">
    <source>
        <dbReference type="ARBA" id="ARBA00022553"/>
    </source>
</evidence>
<dbReference type="InterPro" id="IPR039420">
    <property type="entry name" value="WalR-like"/>
</dbReference>
<keyword evidence="3" id="KW-0238">DNA-binding</keyword>
<dbReference type="CDD" id="cd17535">
    <property type="entry name" value="REC_NarL-like"/>
    <property type="match status" value="1"/>
</dbReference>
<evidence type="ECO:0000259" key="6">
    <source>
        <dbReference type="PROSITE" id="PS50110"/>
    </source>
</evidence>
<dbReference type="PROSITE" id="PS50043">
    <property type="entry name" value="HTH_LUXR_2"/>
    <property type="match status" value="1"/>
</dbReference>
<feature type="domain" description="Response regulatory" evidence="6">
    <location>
        <begin position="3"/>
        <end position="119"/>
    </location>
</feature>
<dbReference type="Pfam" id="PF00196">
    <property type="entry name" value="GerE"/>
    <property type="match status" value="1"/>
</dbReference>
<evidence type="ECO:0000259" key="5">
    <source>
        <dbReference type="PROSITE" id="PS50043"/>
    </source>
</evidence>
<protein>
    <submittedName>
        <fullName evidence="7">Oxygen regulatory protein NreC</fullName>
    </submittedName>
</protein>
<gene>
    <name evidence="7" type="primary">nreC_6</name>
    <name evidence="7" type="ORF">GALL_33110</name>
</gene>
<reference evidence="7" key="1">
    <citation type="submission" date="2016-10" db="EMBL/GenBank/DDBJ databases">
        <title>Sequence of Gallionella enrichment culture.</title>
        <authorList>
            <person name="Poehlein A."/>
            <person name="Muehling M."/>
            <person name="Daniel R."/>
        </authorList>
    </citation>
    <scope>NUCLEOTIDE SEQUENCE</scope>
</reference>
<dbReference type="InterPro" id="IPR011006">
    <property type="entry name" value="CheY-like_superfamily"/>
</dbReference>
<dbReference type="PANTHER" id="PTHR43214:SF41">
    <property type="entry name" value="NITRATE_NITRITE RESPONSE REGULATOR PROTEIN NARP"/>
    <property type="match status" value="1"/>
</dbReference>
<keyword evidence="1" id="KW-0597">Phosphoprotein</keyword>
<name>A0A1J5T4M0_9ZZZZ</name>
<dbReference type="SUPFAM" id="SSF52172">
    <property type="entry name" value="CheY-like"/>
    <property type="match status" value="1"/>
</dbReference>
<dbReference type="EMBL" id="MLJW01000008">
    <property type="protein sequence ID" value="OIR15810.1"/>
    <property type="molecule type" value="Genomic_DNA"/>
</dbReference>
<dbReference type="Gene3D" id="3.40.50.2300">
    <property type="match status" value="1"/>
</dbReference>
<dbReference type="SMART" id="SM00421">
    <property type="entry name" value="HTH_LUXR"/>
    <property type="match status" value="1"/>
</dbReference>
<dbReference type="GO" id="GO:0000160">
    <property type="term" value="P:phosphorelay signal transduction system"/>
    <property type="evidence" value="ECO:0007669"/>
    <property type="project" value="InterPro"/>
</dbReference>